<dbReference type="Gene3D" id="3.40.50.300">
    <property type="entry name" value="P-loop containing nucleotide triphosphate hydrolases"/>
    <property type="match status" value="2"/>
</dbReference>
<dbReference type="FunFam" id="3.40.50.300:FF:000984">
    <property type="entry name" value="Chromosome partition protein Smc"/>
    <property type="match status" value="1"/>
</dbReference>
<feature type="region of interest" description="Disordered" evidence="8">
    <location>
        <begin position="895"/>
        <end position="924"/>
    </location>
</feature>
<dbReference type="InterPro" id="IPR036277">
    <property type="entry name" value="SMC_hinge_sf"/>
</dbReference>
<gene>
    <name evidence="7 10" type="primary">smc</name>
    <name evidence="10" type="ORF">GXN76_09260</name>
</gene>
<accession>A0A7D3XQB8</accession>
<dbReference type="Pfam" id="PF02463">
    <property type="entry name" value="SMC_N"/>
    <property type="match status" value="1"/>
</dbReference>
<dbReference type="FunFam" id="3.40.50.300:FF:000901">
    <property type="entry name" value="Chromosome partition protein Smc"/>
    <property type="match status" value="1"/>
</dbReference>
<comment type="subcellular location">
    <subcellularLocation>
        <location evidence="1 7">Cytoplasm</location>
    </subcellularLocation>
</comment>
<feature type="domain" description="SMC hinge" evidence="9">
    <location>
        <begin position="522"/>
        <end position="641"/>
    </location>
</feature>
<dbReference type="AlphaFoldDB" id="A0A7D3XQB8"/>
<dbReference type="GO" id="GO:0005524">
    <property type="term" value="F:ATP binding"/>
    <property type="evidence" value="ECO:0007669"/>
    <property type="project" value="UniProtKB-UniRule"/>
</dbReference>
<dbReference type="InterPro" id="IPR003395">
    <property type="entry name" value="RecF/RecN/SMC_N"/>
</dbReference>
<evidence type="ECO:0000259" key="9">
    <source>
        <dbReference type="SMART" id="SM00968"/>
    </source>
</evidence>
<dbReference type="HAMAP" id="MF_01894">
    <property type="entry name" value="Smc_prok"/>
    <property type="match status" value="1"/>
</dbReference>
<evidence type="ECO:0000256" key="6">
    <source>
        <dbReference type="ARBA" id="ARBA00023125"/>
    </source>
</evidence>
<dbReference type="InterPro" id="IPR027417">
    <property type="entry name" value="P-loop_NTPase"/>
</dbReference>
<dbReference type="InterPro" id="IPR011890">
    <property type="entry name" value="SMC_prok"/>
</dbReference>
<protein>
    <recommendedName>
        <fullName evidence="7">Chromosome partition protein Smc</fullName>
    </recommendedName>
</protein>
<dbReference type="Pfam" id="PF06470">
    <property type="entry name" value="SMC_hinge"/>
    <property type="match status" value="1"/>
</dbReference>
<evidence type="ECO:0000313" key="11">
    <source>
        <dbReference type="Proteomes" id="UP000503088"/>
    </source>
</evidence>
<evidence type="ECO:0000256" key="4">
    <source>
        <dbReference type="ARBA" id="ARBA00022840"/>
    </source>
</evidence>
<dbReference type="PIRSF" id="PIRSF005719">
    <property type="entry name" value="SMC"/>
    <property type="match status" value="1"/>
</dbReference>
<comment type="subunit">
    <text evidence="7">Homodimer.</text>
</comment>
<feature type="coiled-coil region" evidence="7">
    <location>
        <begin position="427"/>
        <end position="496"/>
    </location>
</feature>
<keyword evidence="11" id="KW-1185">Reference proteome</keyword>
<comment type="similarity">
    <text evidence="7">Belongs to the SMC family.</text>
</comment>
<feature type="binding site" evidence="7">
    <location>
        <begin position="32"/>
        <end position="39"/>
    </location>
    <ligand>
        <name>ATP</name>
        <dbReference type="ChEBI" id="CHEBI:30616"/>
    </ligand>
</feature>
<comment type="domain">
    <text evidence="7">Contains large globular domains required for ATP hydrolysis at each terminus and a third globular domain forming a flexible hinge near the middle of the molecule. These domains are separated by coiled-coil structures.</text>
</comment>
<dbReference type="CDD" id="cd03278">
    <property type="entry name" value="ABC_SMC_barmotin"/>
    <property type="match status" value="1"/>
</dbReference>
<dbReference type="GO" id="GO:0030261">
    <property type="term" value="P:chromosome condensation"/>
    <property type="evidence" value="ECO:0007669"/>
    <property type="project" value="InterPro"/>
</dbReference>
<keyword evidence="6 7" id="KW-0238">DNA-binding</keyword>
<dbReference type="RefSeq" id="WP_173222540.1">
    <property type="nucleotide sequence ID" value="NZ_CP048104.1"/>
</dbReference>
<dbReference type="NCBIfam" id="TIGR02168">
    <property type="entry name" value="SMC_prok_B"/>
    <property type="match status" value="1"/>
</dbReference>
<dbReference type="GO" id="GO:0005737">
    <property type="term" value="C:cytoplasm"/>
    <property type="evidence" value="ECO:0007669"/>
    <property type="project" value="UniProtKB-SubCell"/>
</dbReference>
<reference evidence="10 11" key="1">
    <citation type="submission" date="2020-01" db="EMBL/GenBank/DDBJ databases">
        <authorList>
            <person name="Gulvik C.A."/>
            <person name="Batra D.G."/>
        </authorList>
    </citation>
    <scope>NUCLEOTIDE SEQUENCE [LARGE SCALE GENOMIC DNA]</scope>
    <source>
        <strain evidence="10 11">W9323</strain>
    </source>
</reference>
<evidence type="ECO:0000256" key="2">
    <source>
        <dbReference type="ARBA" id="ARBA00022490"/>
    </source>
</evidence>
<feature type="coiled-coil region" evidence="7">
    <location>
        <begin position="262"/>
        <end position="398"/>
    </location>
</feature>
<dbReference type="GO" id="GO:0007059">
    <property type="term" value="P:chromosome segregation"/>
    <property type="evidence" value="ECO:0007669"/>
    <property type="project" value="UniProtKB-UniRule"/>
</dbReference>
<dbReference type="KEGG" id="kpul:GXN76_09260"/>
<evidence type="ECO:0000256" key="3">
    <source>
        <dbReference type="ARBA" id="ARBA00022741"/>
    </source>
</evidence>
<keyword evidence="3 7" id="KW-0547">Nucleotide-binding</keyword>
<dbReference type="SUPFAM" id="SSF75553">
    <property type="entry name" value="Smc hinge domain"/>
    <property type="match status" value="1"/>
</dbReference>
<organism evidence="10 11">
    <name type="scientific">Kroppenstedtia pulmonis</name>
    <dbReference type="NCBI Taxonomy" id="1380685"/>
    <lineage>
        <taxon>Bacteria</taxon>
        <taxon>Bacillati</taxon>
        <taxon>Bacillota</taxon>
        <taxon>Bacilli</taxon>
        <taxon>Bacillales</taxon>
        <taxon>Thermoactinomycetaceae</taxon>
        <taxon>Kroppenstedtia</taxon>
    </lineage>
</organism>
<evidence type="ECO:0000313" key="10">
    <source>
        <dbReference type="EMBL" id="QKG84647.1"/>
    </source>
</evidence>
<feature type="region of interest" description="Disordered" evidence="8">
    <location>
        <begin position="659"/>
        <end position="680"/>
    </location>
</feature>
<dbReference type="SMART" id="SM00968">
    <property type="entry name" value="SMC_hinge"/>
    <property type="match status" value="1"/>
</dbReference>
<keyword evidence="4 7" id="KW-0067">ATP-binding</keyword>
<feature type="coiled-coil region" evidence="7">
    <location>
        <begin position="167"/>
        <end position="225"/>
    </location>
</feature>
<evidence type="ECO:0000256" key="8">
    <source>
        <dbReference type="SAM" id="MobiDB-lite"/>
    </source>
</evidence>
<dbReference type="EMBL" id="CP048104">
    <property type="protein sequence ID" value="QKG84647.1"/>
    <property type="molecule type" value="Genomic_DNA"/>
</dbReference>
<keyword evidence="2 7" id="KW-0963">Cytoplasm</keyword>
<evidence type="ECO:0000256" key="5">
    <source>
        <dbReference type="ARBA" id="ARBA00023054"/>
    </source>
</evidence>
<sequence length="1196" mass="137683">MYLKRLEMSGFKSFANRTELEFVPGVTAVVGPNGSGKSNVTDGIRWVLGEQSAKSLRGSSMQDVIFSGSDSRKPVGYCEVSITFDNTDQKLNLDYTDVTVTRRVYRSGDSEYYINKQSCRLKDITELFMDTGIGKEAYSMIGQGRIDEILSTKSEDRRAIFEEAAGIVKYKSRKQEAGKKLESTEQNLARIEDLVSELEDQVAPLEDQAKKAREYKELKARLSETDIGLYVHKIDSLHQQWQEASQDLQALSTVEVESSTEVNSQEAELEELRWKIGQVEREVESLQGELLQASKELEKAEGQREVLLERERNRNENQEQIQLRLEDLEAEKKRLQQEWEDQRKRLSQKEEELKQVTTALEESEAKLVAADDSDRDNLDTLKQKQSEIMNERTRLQSEERYLNEQKGQQIEQREKLAVQIELDQRAQQDLEQREREWQQKMEQLEQELSHCTETYQNLSQDRQQADQVAEEMTRSLRQEEQKLNNLRSRQEIVRDMEADHAGFFQGVKELLKARDRGVPECRGIHGAVAQLIHVPRDYETALETALGGAMQHLVVEDEQAGRQGIRFLKDRRAGRATFLPLDVIRGRFIPASEKERLQGLPGFLGIASDLVTSEPVYQKVVQSLLGQVLVAETLEYANGIARQMGYRFRVVTLDGDVVNPGGSMSGGSRQKNKANLLSRSRQVEELEEQIKTARRNMEKVQEAYDQAVTRRQHLEKSLENVRREGEKLRLQQQEWKGTERELALEKRNLSEQLEKNSADQAEIEEQVNRIAEKLKTILQRLKELDEEDIHLKRLIHASQERVQRHATEKDEANREITDWKIRAARLNQEREYLDADCSRLILETERVKEQIGESLARLEQLQSGAVDHEEEIQILTERINEYRIRKEEVQETLTAAKEERDRLHSERGEKEKKARSLQQKLKKQQEELHQQEVQVNRMDVELNHLLEKLAEEYEISYELAKDRYPLPEDPKKAEREVRSLRKKISALGDVNLGAIEEHNRLSTRLDFLQGQRDDLTEAKDTLFEVIHNIESEMSRRFSDSFHAIRTEFLDVFVKLFGGGRADLRLSEPDNLLETGIDIIAQPPGKKPQSLGLLSGGERALAAIALLFAVLRHKPVPFCVLDEVDAALDEANLTRFTTYLREFSQKTQFIIISHRKRTMEGADVLYGITMEEAGVSKLVSVKLDDFESQENVAAGQG</sequence>
<dbReference type="GO" id="GO:0016887">
    <property type="term" value="F:ATP hydrolysis activity"/>
    <property type="evidence" value="ECO:0007669"/>
    <property type="project" value="InterPro"/>
</dbReference>
<feature type="compositionally biased region" description="Polar residues" evidence="8">
    <location>
        <begin position="666"/>
        <end position="680"/>
    </location>
</feature>
<comment type="function">
    <text evidence="7">Required for chromosome condensation and partitioning.</text>
</comment>
<dbReference type="GO" id="GO:0003677">
    <property type="term" value="F:DNA binding"/>
    <property type="evidence" value="ECO:0007669"/>
    <property type="project" value="UniProtKB-UniRule"/>
</dbReference>
<evidence type="ECO:0000256" key="1">
    <source>
        <dbReference type="ARBA" id="ARBA00004496"/>
    </source>
</evidence>
<dbReference type="GO" id="GO:0007062">
    <property type="term" value="P:sister chromatid cohesion"/>
    <property type="evidence" value="ECO:0007669"/>
    <property type="project" value="InterPro"/>
</dbReference>
<dbReference type="InterPro" id="IPR010935">
    <property type="entry name" value="SMC_hinge"/>
</dbReference>
<dbReference type="GO" id="GO:0005694">
    <property type="term" value="C:chromosome"/>
    <property type="evidence" value="ECO:0007669"/>
    <property type="project" value="InterPro"/>
</dbReference>
<keyword evidence="5 7" id="KW-0175">Coiled coil</keyword>
<feature type="compositionally biased region" description="Basic and acidic residues" evidence="8">
    <location>
        <begin position="896"/>
        <end position="914"/>
    </location>
</feature>
<proteinExistence type="inferred from homology"/>
<dbReference type="Proteomes" id="UP000503088">
    <property type="component" value="Chromosome"/>
</dbReference>
<dbReference type="Gene3D" id="1.20.1060.20">
    <property type="match status" value="1"/>
</dbReference>
<dbReference type="PANTHER" id="PTHR43977">
    <property type="entry name" value="STRUCTURAL MAINTENANCE OF CHROMOSOMES PROTEIN 3"/>
    <property type="match status" value="1"/>
</dbReference>
<dbReference type="SUPFAM" id="SSF52540">
    <property type="entry name" value="P-loop containing nucleoside triphosphate hydrolases"/>
    <property type="match status" value="1"/>
</dbReference>
<dbReference type="InterPro" id="IPR024704">
    <property type="entry name" value="SMC"/>
</dbReference>
<name>A0A7D3XQB8_9BACL</name>
<dbReference type="Gene3D" id="3.30.70.1620">
    <property type="match status" value="1"/>
</dbReference>
<dbReference type="GO" id="GO:0006260">
    <property type="term" value="P:DNA replication"/>
    <property type="evidence" value="ECO:0007669"/>
    <property type="project" value="UniProtKB-UniRule"/>
</dbReference>
<evidence type="ECO:0000256" key="7">
    <source>
        <dbReference type="HAMAP-Rule" id="MF_01894"/>
    </source>
</evidence>